<evidence type="ECO:0000313" key="1">
    <source>
        <dbReference type="EMBL" id="SFS19178.1"/>
    </source>
</evidence>
<accession>A0A1I6MUG0</accession>
<sequence>MMSLIEKLHGLLDEERLLLRSGQIDQLADIARQKETLMLKLPGSRMGRAEAMKLSDALQRNQTLLAAAISGVQAARQRLKVLRSVHEGLTTYDGNGRLATRGQKTGTVEKKA</sequence>
<dbReference type="GO" id="GO:0044780">
    <property type="term" value="P:bacterial-type flagellum assembly"/>
    <property type="evidence" value="ECO:0007669"/>
    <property type="project" value="InterPro"/>
</dbReference>
<dbReference type="Proteomes" id="UP000198926">
    <property type="component" value="Unassembled WGS sequence"/>
</dbReference>
<dbReference type="Gene3D" id="1.20.58.300">
    <property type="entry name" value="FlgN-like"/>
    <property type="match status" value="1"/>
</dbReference>
<dbReference type="AlphaFoldDB" id="A0A1I6MUG0"/>
<keyword evidence="2" id="KW-1185">Reference proteome</keyword>
<dbReference type="SUPFAM" id="SSF140566">
    <property type="entry name" value="FlgN-like"/>
    <property type="match status" value="1"/>
</dbReference>
<dbReference type="RefSeq" id="WP_207493679.1">
    <property type="nucleotide sequence ID" value="NZ_FOZM01000002.1"/>
</dbReference>
<evidence type="ECO:0008006" key="3">
    <source>
        <dbReference type="Google" id="ProtNLM"/>
    </source>
</evidence>
<gene>
    <name evidence="1" type="ORF">SAMN05444714_2116</name>
</gene>
<proteinExistence type="predicted"/>
<dbReference type="InterPro" id="IPR036679">
    <property type="entry name" value="FlgN-like_sf"/>
</dbReference>
<dbReference type="STRING" id="1123755.SAMN05444714_2116"/>
<dbReference type="EMBL" id="FOZM01000002">
    <property type="protein sequence ID" value="SFS19178.1"/>
    <property type="molecule type" value="Genomic_DNA"/>
</dbReference>
<organism evidence="1 2">
    <name type="scientific">Yoonia litorea</name>
    <dbReference type="NCBI Taxonomy" id="1123755"/>
    <lineage>
        <taxon>Bacteria</taxon>
        <taxon>Pseudomonadati</taxon>
        <taxon>Pseudomonadota</taxon>
        <taxon>Alphaproteobacteria</taxon>
        <taxon>Rhodobacterales</taxon>
        <taxon>Paracoccaceae</taxon>
        <taxon>Yoonia</taxon>
    </lineage>
</organism>
<protein>
    <recommendedName>
        <fullName evidence="3">FlgN protein</fullName>
    </recommendedName>
</protein>
<evidence type="ECO:0000313" key="2">
    <source>
        <dbReference type="Proteomes" id="UP000198926"/>
    </source>
</evidence>
<name>A0A1I6MUG0_9RHOB</name>
<reference evidence="1 2" key="1">
    <citation type="submission" date="2016-10" db="EMBL/GenBank/DDBJ databases">
        <authorList>
            <person name="de Groot N.N."/>
        </authorList>
    </citation>
    <scope>NUCLEOTIDE SEQUENCE [LARGE SCALE GENOMIC DNA]</scope>
    <source>
        <strain evidence="1 2">DSM 29433</strain>
    </source>
</reference>